<dbReference type="Pfam" id="PF14817">
    <property type="entry name" value="HAUS5"/>
    <property type="match status" value="2"/>
</dbReference>
<dbReference type="PANTHER" id="PTHR28588:SF1">
    <property type="entry name" value="HAUS AUGMIN-LIKE COMPLEX SUBUNIT 5"/>
    <property type="match status" value="1"/>
</dbReference>
<evidence type="ECO:0000313" key="1">
    <source>
        <dbReference type="Ensembl" id="ENSEBUP00000004279.1"/>
    </source>
</evidence>
<name>A0A8C4NHE3_EPTBU</name>
<sequence length="567" mass="62958">MSEVASATHDLKLASQIRLWAEAEFSQADSRFDLPSLLTDSELSAACRGNAADIWSFLVERVRNSSKAAWLRGNLAVLGWQRKVPEQVHDEHKTEMLARLKRVQMEVDHAAEALHRAEAEMFTVETEVEAVTSGIEESHCDLMLLSLLCRHLVCEQAKLEAESVQMGNRFRQLEMANGEIEVVVQGAADGSIAARQVCDVQSLAALSEAKHCIRNKCQERMETAEMLNFSNGILTSLSKKVNKQARKLDKPLFHPENEKLVSDKSSPNAAFRSLCIANVSNSIVNVVSLSKLHVLESSLLEVEELGALLKGSRTKLRHLFHKQCRVEEGRRSLELNRSRITALFKHNSASGVQLMRQCGTTAKFAETEVVPDLSHLVNEVNCFRGAAAWEGNALESRHRACIAPGMPTLNIGWIPAEGLSRPKSLVVLNLRPELRKALEKAFGYRSYWSIEQLVQAAVSAKTKILDLQAILKREARVKETPTTDIVTSALTLASSSRKFQVDTCKSLGPILKCEVQRCSEAMRLCEEARCAANNAREQPAEAVLASLQDGFAEWLQRWDAAVTKETE</sequence>
<dbReference type="GO" id="GO:0007098">
    <property type="term" value="P:centrosome cycle"/>
    <property type="evidence" value="ECO:0007669"/>
    <property type="project" value="TreeGrafter"/>
</dbReference>
<dbReference type="InterPro" id="IPR029131">
    <property type="entry name" value="HAUS5"/>
</dbReference>
<dbReference type="AlphaFoldDB" id="A0A8C4NHE3"/>
<accession>A0A8C4NHE3</accession>
<organism evidence="1 2">
    <name type="scientific">Eptatretus burgeri</name>
    <name type="common">Inshore hagfish</name>
    <dbReference type="NCBI Taxonomy" id="7764"/>
    <lineage>
        <taxon>Eukaryota</taxon>
        <taxon>Metazoa</taxon>
        <taxon>Chordata</taxon>
        <taxon>Craniata</taxon>
        <taxon>Vertebrata</taxon>
        <taxon>Cyclostomata</taxon>
        <taxon>Myxini</taxon>
        <taxon>Myxiniformes</taxon>
        <taxon>Myxinidae</taxon>
        <taxon>Eptatretinae</taxon>
        <taxon>Eptatretus</taxon>
    </lineage>
</organism>
<dbReference type="Proteomes" id="UP000694388">
    <property type="component" value="Unplaced"/>
</dbReference>
<dbReference type="PANTHER" id="PTHR28588">
    <property type="entry name" value="HAUS AUGMIN-LIKE COMPLEX SUBUNIT 5"/>
    <property type="match status" value="1"/>
</dbReference>
<proteinExistence type="predicted"/>
<reference evidence="1" key="2">
    <citation type="submission" date="2025-09" db="UniProtKB">
        <authorList>
            <consortium name="Ensembl"/>
        </authorList>
    </citation>
    <scope>IDENTIFICATION</scope>
</reference>
<dbReference type="Ensembl" id="ENSEBUT00000004706.1">
    <property type="protein sequence ID" value="ENSEBUP00000004279.1"/>
    <property type="gene ID" value="ENSEBUG00000003024.1"/>
</dbReference>
<keyword evidence="2" id="KW-1185">Reference proteome</keyword>
<dbReference type="GO" id="GO:0005813">
    <property type="term" value="C:centrosome"/>
    <property type="evidence" value="ECO:0007669"/>
    <property type="project" value="TreeGrafter"/>
</dbReference>
<dbReference type="GO" id="GO:0051225">
    <property type="term" value="P:spindle assembly"/>
    <property type="evidence" value="ECO:0007669"/>
    <property type="project" value="InterPro"/>
</dbReference>
<reference evidence="1" key="1">
    <citation type="submission" date="2025-08" db="UniProtKB">
        <authorList>
            <consortium name="Ensembl"/>
        </authorList>
    </citation>
    <scope>IDENTIFICATION</scope>
</reference>
<dbReference type="GO" id="GO:0070652">
    <property type="term" value="C:HAUS complex"/>
    <property type="evidence" value="ECO:0007669"/>
    <property type="project" value="InterPro"/>
</dbReference>
<evidence type="ECO:0000313" key="2">
    <source>
        <dbReference type="Proteomes" id="UP000694388"/>
    </source>
</evidence>
<protein>
    <submittedName>
        <fullName evidence="1">Uncharacterized protein</fullName>
    </submittedName>
</protein>